<name>A0A3A9YMJ7_9ACTN</name>
<dbReference type="AlphaFoldDB" id="A0A3A9YMJ7"/>
<protein>
    <submittedName>
        <fullName evidence="2">Superinfection immunity protein</fullName>
    </submittedName>
</protein>
<keyword evidence="1" id="KW-0812">Transmembrane</keyword>
<dbReference type="EMBL" id="RBAL01000024">
    <property type="protein sequence ID" value="RKN37481.1"/>
    <property type="molecule type" value="Genomic_DNA"/>
</dbReference>
<accession>A0A3A9YMJ7</accession>
<evidence type="ECO:0000313" key="3">
    <source>
        <dbReference type="Proteomes" id="UP000272474"/>
    </source>
</evidence>
<dbReference type="Proteomes" id="UP000272474">
    <property type="component" value="Unassembled WGS sequence"/>
</dbReference>
<organism evidence="2 3">
    <name type="scientific">Streptomyces hoynatensis</name>
    <dbReference type="NCBI Taxonomy" id="1141874"/>
    <lineage>
        <taxon>Bacteria</taxon>
        <taxon>Bacillati</taxon>
        <taxon>Actinomycetota</taxon>
        <taxon>Actinomycetes</taxon>
        <taxon>Kitasatosporales</taxon>
        <taxon>Streptomycetaceae</taxon>
        <taxon>Streptomyces</taxon>
    </lineage>
</organism>
<evidence type="ECO:0000256" key="1">
    <source>
        <dbReference type="SAM" id="Phobius"/>
    </source>
</evidence>
<gene>
    <name evidence="2" type="ORF">D7294_27445</name>
</gene>
<keyword evidence="1" id="KW-1133">Transmembrane helix</keyword>
<dbReference type="OrthoDB" id="9814116at2"/>
<feature type="transmembrane region" description="Helical" evidence="1">
    <location>
        <begin position="33"/>
        <end position="54"/>
    </location>
</feature>
<sequence length="60" mass="6515">MEIRTFLVLGAVLYFVPTAVAFARGVRNAGSVLVVNLFLGWTFLGWVVALAMAARSVERS</sequence>
<dbReference type="InterPro" id="IPR016410">
    <property type="entry name" value="Phage_imm"/>
</dbReference>
<comment type="caution">
    <text evidence="2">The sequence shown here is derived from an EMBL/GenBank/DDBJ whole genome shotgun (WGS) entry which is preliminary data.</text>
</comment>
<proteinExistence type="predicted"/>
<dbReference type="Pfam" id="PF14373">
    <property type="entry name" value="Imm_superinfect"/>
    <property type="match status" value="1"/>
</dbReference>
<evidence type="ECO:0000313" key="2">
    <source>
        <dbReference type="EMBL" id="RKN37481.1"/>
    </source>
</evidence>
<keyword evidence="1" id="KW-0472">Membrane</keyword>
<dbReference type="RefSeq" id="WP_120684497.1">
    <property type="nucleotide sequence ID" value="NZ_RBAL01000024.1"/>
</dbReference>
<keyword evidence="3" id="KW-1185">Reference proteome</keyword>
<reference evidence="2 3" key="1">
    <citation type="journal article" date="2014" name="Int. J. Syst. Evol. Microbiol.">
        <title>Streptomyces hoynatensis sp. nov., isolated from deep marine sediment.</title>
        <authorList>
            <person name="Veyisoglu A."/>
            <person name="Sahin N."/>
        </authorList>
    </citation>
    <scope>NUCLEOTIDE SEQUENCE [LARGE SCALE GENOMIC DNA]</scope>
    <source>
        <strain evidence="2 3">KCTC 29097</strain>
    </source>
</reference>